<dbReference type="PRINTS" id="PR00364">
    <property type="entry name" value="DISEASERSIST"/>
</dbReference>
<evidence type="ECO:0000256" key="6">
    <source>
        <dbReference type="ARBA" id="ARBA00022840"/>
    </source>
</evidence>
<dbReference type="GO" id="GO:0006952">
    <property type="term" value="P:defense response"/>
    <property type="evidence" value="ECO:0007669"/>
    <property type="project" value="UniProtKB-KW"/>
</dbReference>
<protein>
    <submittedName>
        <fullName evidence="9">OLC1v1017550C1</fullName>
    </submittedName>
</protein>
<keyword evidence="5" id="KW-0611">Plant defense</keyword>
<dbReference type="SUPFAM" id="SSF52058">
    <property type="entry name" value="L domain-like"/>
    <property type="match status" value="1"/>
</dbReference>
<dbReference type="Proteomes" id="UP001161247">
    <property type="component" value="Chromosome 8"/>
</dbReference>
<keyword evidence="2" id="KW-0433">Leucine-rich repeat</keyword>
<dbReference type="Gene3D" id="3.80.10.10">
    <property type="entry name" value="Ribonuclease Inhibitor"/>
    <property type="match status" value="1"/>
</dbReference>
<dbReference type="PANTHER" id="PTHR15140:SF39">
    <property type="entry name" value="LATE BLIGHT RESISTANCE PROTEIN HOMOLOG R1B-14"/>
    <property type="match status" value="1"/>
</dbReference>
<dbReference type="InterPro" id="IPR027417">
    <property type="entry name" value="P-loop_NTPase"/>
</dbReference>
<dbReference type="Pfam" id="PF23598">
    <property type="entry name" value="LRR_14"/>
    <property type="match status" value="1"/>
</dbReference>
<dbReference type="Gene3D" id="1.10.8.430">
    <property type="entry name" value="Helical domain of apoptotic protease-activating factors"/>
    <property type="match status" value="1"/>
</dbReference>
<accession>A0AAV1E9R1</accession>
<evidence type="ECO:0000259" key="8">
    <source>
        <dbReference type="Pfam" id="PF23598"/>
    </source>
</evidence>
<organism evidence="9 10">
    <name type="scientific">Oldenlandia corymbosa var. corymbosa</name>
    <dbReference type="NCBI Taxonomy" id="529605"/>
    <lineage>
        <taxon>Eukaryota</taxon>
        <taxon>Viridiplantae</taxon>
        <taxon>Streptophyta</taxon>
        <taxon>Embryophyta</taxon>
        <taxon>Tracheophyta</taxon>
        <taxon>Spermatophyta</taxon>
        <taxon>Magnoliopsida</taxon>
        <taxon>eudicotyledons</taxon>
        <taxon>Gunneridae</taxon>
        <taxon>Pentapetalae</taxon>
        <taxon>asterids</taxon>
        <taxon>lamiids</taxon>
        <taxon>Gentianales</taxon>
        <taxon>Rubiaceae</taxon>
        <taxon>Rubioideae</taxon>
        <taxon>Spermacoceae</taxon>
        <taxon>Hedyotis-Oldenlandia complex</taxon>
        <taxon>Oldenlandia</taxon>
    </lineage>
</organism>
<feature type="domain" description="Disease resistance R13L4/SHOC-2-like LRR" evidence="8">
    <location>
        <begin position="995"/>
        <end position="1282"/>
    </location>
</feature>
<name>A0AAV1E9R1_OLDCO</name>
<proteinExistence type="inferred from homology"/>
<feature type="domain" description="NB-ARC" evidence="7">
    <location>
        <begin position="704"/>
        <end position="872"/>
    </location>
</feature>
<keyword evidence="4" id="KW-0547">Nucleotide-binding</keyword>
<dbReference type="InterPro" id="IPR002182">
    <property type="entry name" value="NB-ARC"/>
</dbReference>
<dbReference type="EMBL" id="OX459125">
    <property type="protein sequence ID" value="CAI9116414.1"/>
    <property type="molecule type" value="Genomic_DNA"/>
</dbReference>
<dbReference type="GO" id="GO:0043531">
    <property type="term" value="F:ADP binding"/>
    <property type="evidence" value="ECO:0007669"/>
    <property type="project" value="InterPro"/>
</dbReference>
<dbReference type="InterPro" id="IPR055414">
    <property type="entry name" value="LRR_R13L4/SHOC2-like"/>
</dbReference>
<evidence type="ECO:0000259" key="7">
    <source>
        <dbReference type="Pfam" id="PF00931"/>
    </source>
</evidence>
<dbReference type="Gene3D" id="3.40.50.300">
    <property type="entry name" value="P-loop containing nucleotide triphosphate hydrolases"/>
    <property type="match status" value="1"/>
</dbReference>
<evidence type="ECO:0000256" key="3">
    <source>
        <dbReference type="ARBA" id="ARBA00022737"/>
    </source>
</evidence>
<evidence type="ECO:0000313" key="9">
    <source>
        <dbReference type="EMBL" id="CAI9116414.1"/>
    </source>
</evidence>
<dbReference type="SUPFAM" id="SSF52540">
    <property type="entry name" value="P-loop containing nucleoside triphosphate hydrolases"/>
    <property type="match status" value="1"/>
</dbReference>
<evidence type="ECO:0000313" key="10">
    <source>
        <dbReference type="Proteomes" id="UP001161247"/>
    </source>
</evidence>
<keyword evidence="3" id="KW-0677">Repeat</keyword>
<gene>
    <name evidence="9" type="ORF">OLC1_LOCUS22715</name>
</gene>
<dbReference type="FunFam" id="3.40.50.300:FF:001091">
    <property type="entry name" value="Probable disease resistance protein At1g61300"/>
    <property type="match status" value="1"/>
</dbReference>
<reference evidence="9" key="1">
    <citation type="submission" date="2023-03" db="EMBL/GenBank/DDBJ databases">
        <authorList>
            <person name="Julca I."/>
        </authorList>
    </citation>
    <scope>NUCLEOTIDE SEQUENCE</scope>
</reference>
<evidence type="ECO:0000256" key="1">
    <source>
        <dbReference type="ARBA" id="ARBA00008894"/>
    </source>
</evidence>
<dbReference type="InterPro" id="IPR042197">
    <property type="entry name" value="Apaf_helical"/>
</dbReference>
<evidence type="ECO:0000256" key="4">
    <source>
        <dbReference type="ARBA" id="ARBA00022741"/>
    </source>
</evidence>
<comment type="similarity">
    <text evidence="1">Belongs to the disease resistance NB-LRR family.</text>
</comment>
<keyword evidence="6" id="KW-0067">ATP-binding</keyword>
<sequence>MAETRTHSSSGSDIAVESLSGSESLMDKFKDLDHRGTEAAEKDDYATAVYYYRQALETRTMNVLALFLFELLLEPSNRQVELLKDEAAGLTSFFSEILQDPQQAIDAKSEIENLTGITLRLEEEATSTTHSRSCAGVSHRVVVGKEHSLLRAFEEPQVIQRCGHDLLAAAAASKTDATIPLDKDTIPPPPPIHLLGSLVLLESDVVDKYLQQSLKRVDDKLQNLIDQQDLKQLTDSKFLKSIVQDIKKIFTYLWTQILQSIYNQEYPGKEDSENISYIFEKGMILYALHKVGFLINFFCIHRSCFFKHPMGYSDEYVIELLVIQLSELFFCYLGRVVDDETEEDDVKVERSLLESVIGRIHDAVKCYSFGWRLLDRLQYNETPSRIIDGEVAGFFNWLIDALRMQGSPIYMVGDNKDPIDATIEELRFLRNNLLVVLESYTQEEVSAVREMESLSVSTLALLFETASRIYSGFYGEKQQDAYDSSSEEEAAHSSYCGFHDFLESVGSLKKQATDLFRNCKLFSLSSSAKKETFSDNHMEESVDSLHKHLQDLIVHDAPSITPLRTQMEAFYHEMTSIRGCLIHEIVGNELGKSQMELLIAQVKEAARNCSLIIDSFSAGKGSLWYHMLGMFIVTNDIRAAGKEIKYILKVKEEIKPSSTNWFINLHQPSTMNLGSSTAQSPPAENPNLIGDAGSDDIVGLKDSASEAIQILTQRAPQLNLVSIVGMPGLGKTTLANSVYKHPSISFQFHVRAWCCVSQVYERETLLADILSQIVGRKTSSSNEEDRGEHCAQKLYQSLKGRKYLIVIDDIWDADVWYDLKNIFPDDHTGSRILFTTPHRHVASRAHSIPYALRLLSDKESCELLWSKVFGRETCPPKLLIVSKRIAKHCKGLPLLITVMSGILKSKERSKESWELVAEEQEPKFGGLISLHGRSIHYISNQGSKFGRVGLSVSEAVLSNKLINTGARKLRGQSLLQFINTQSRVVQSNYNFLLWHEFLLVLDLGNVRVESGADSSDLIMIATLIHLRYLSIRIRTTEIPSDIGNLRNLETLIITGAIGYILLPESVWNLFQLRNILMNHGFFDFQHFSKTFFDNFVEHDNLKSVSTLSLRHGDDVDKLVLSKLTGIKKLGCKFYADSWDDSRGCSLFPDLDFMSELVSLKVIFSGKVQYPYKISFPSNLRKLSISNSRLPWEELSVIGRQLPNLEVLKLLNKAFEGQQWDMIDGEFQKLKFLKLDFLEIEVWNACAEHLPCLEQLVVSSCPQLMEIPSSFGEISTLQSIEVKWCSPSAITSVNQILELQLDLGNPQFNVTLVGLA</sequence>
<evidence type="ECO:0000256" key="2">
    <source>
        <dbReference type="ARBA" id="ARBA00022614"/>
    </source>
</evidence>
<dbReference type="InterPro" id="IPR032675">
    <property type="entry name" value="LRR_dom_sf"/>
</dbReference>
<dbReference type="GO" id="GO:0005524">
    <property type="term" value="F:ATP binding"/>
    <property type="evidence" value="ECO:0007669"/>
    <property type="project" value="UniProtKB-KW"/>
</dbReference>
<dbReference type="Pfam" id="PF00931">
    <property type="entry name" value="NB-ARC"/>
    <property type="match status" value="1"/>
</dbReference>
<evidence type="ECO:0000256" key="5">
    <source>
        <dbReference type="ARBA" id="ARBA00022821"/>
    </source>
</evidence>
<dbReference type="PANTHER" id="PTHR15140">
    <property type="entry name" value="TUBULIN-SPECIFIC CHAPERONE E"/>
    <property type="match status" value="1"/>
</dbReference>
<keyword evidence="10" id="KW-1185">Reference proteome</keyword>